<dbReference type="InterPro" id="IPR019156">
    <property type="entry name" value="Ataxin-10_domain"/>
</dbReference>
<keyword evidence="4" id="KW-0131">Cell cycle</keyword>
<organism evidence="8">
    <name type="scientific">Notodromas monacha</name>
    <dbReference type="NCBI Taxonomy" id="399045"/>
    <lineage>
        <taxon>Eukaryota</taxon>
        <taxon>Metazoa</taxon>
        <taxon>Ecdysozoa</taxon>
        <taxon>Arthropoda</taxon>
        <taxon>Crustacea</taxon>
        <taxon>Oligostraca</taxon>
        <taxon>Ostracoda</taxon>
        <taxon>Podocopa</taxon>
        <taxon>Podocopida</taxon>
        <taxon>Cypridocopina</taxon>
        <taxon>Cypridoidea</taxon>
        <taxon>Cyprididae</taxon>
        <taxon>Notodromas</taxon>
    </lineage>
</organism>
<accession>A0A7R9BGX4</accession>
<dbReference type="OrthoDB" id="6382583at2759"/>
<evidence type="ECO:0000313" key="9">
    <source>
        <dbReference type="Proteomes" id="UP000678499"/>
    </source>
</evidence>
<feature type="region of interest" description="Disordered" evidence="6">
    <location>
        <begin position="977"/>
        <end position="1047"/>
    </location>
</feature>
<evidence type="ECO:0000256" key="3">
    <source>
        <dbReference type="ARBA" id="ARBA00022618"/>
    </source>
</evidence>
<gene>
    <name evidence="8" type="ORF">NMOB1V02_LOCUS1404</name>
</gene>
<dbReference type="InterPro" id="IPR016024">
    <property type="entry name" value="ARM-type_fold"/>
</dbReference>
<dbReference type="Gene3D" id="1.25.10.10">
    <property type="entry name" value="Leucine-rich Repeat Variant"/>
    <property type="match status" value="1"/>
</dbReference>
<comment type="similarity">
    <text evidence="1">Belongs to the ataxin-10 family.</text>
</comment>
<dbReference type="GO" id="GO:0005829">
    <property type="term" value="C:cytosol"/>
    <property type="evidence" value="ECO:0007669"/>
    <property type="project" value="TreeGrafter"/>
</dbReference>
<dbReference type="Proteomes" id="UP000678499">
    <property type="component" value="Unassembled WGS sequence"/>
</dbReference>
<name>A0A7R9BGX4_9CRUS</name>
<dbReference type="Gene3D" id="3.10.20.90">
    <property type="entry name" value="Phosphatidylinositol 3-kinase Catalytic Subunit, Chain A, domain 1"/>
    <property type="match status" value="1"/>
</dbReference>
<evidence type="ECO:0000256" key="1">
    <source>
        <dbReference type="ARBA" id="ARBA00008384"/>
    </source>
</evidence>
<dbReference type="Pfam" id="PF09759">
    <property type="entry name" value="Atx10homo_assoc"/>
    <property type="match status" value="1"/>
</dbReference>
<keyword evidence="9" id="KW-1185">Reference proteome</keyword>
<dbReference type="EMBL" id="OA882177">
    <property type="protein sequence ID" value="CAD7273523.1"/>
    <property type="molecule type" value="Genomic_DNA"/>
</dbReference>
<feature type="compositionally biased region" description="Basic and acidic residues" evidence="6">
    <location>
        <begin position="1016"/>
        <end position="1028"/>
    </location>
</feature>
<evidence type="ECO:0000256" key="4">
    <source>
        <dbReference type="ARBA" id="ARBA00023306"/>
    </source>
</evidence>
<dbReference type="EMBL" id="CAJPEX010000140">
    <property type="protein sequence ID" value="CAG0913675.1"/>
    <property type="molecule type" value="Genomic_DNA"/>
</dbReference>
<feature type="compositionally biased region" description="Basic residues" evidence="6">
    <location>
        <begin position="405"/>
        <end position="414"/>
    </location>
</feature>
<proteinExistence type="inferred from homology"/>
<feature type="region of interest" description="Disordered" evidence="6">
    <location>
        <begin position="384"/>
        <end position="457"/>
    </location>
</feature>
<evidence type="ECO:0000256" key="6">
    <source>
        <dbReference type="SAM" id="MobiDB-lite"/>
    </source>
</evidence>
<evidence type="ECO:0000259" key="7">
    <source>
        <dbReference type="Pfam" id="PF09759"/>
    </source>
</evidence>
<sequence>MDALSKLETLALSEEASCLEIGRVLRELRTPALLESTDAPRVTAVVARLLSATPEAAVLNLSAQVLFNLSVIHRPVLPDLWAVFGPRCAAMLGDSSTERVAALIVHACGQGRVFGVEHVTEDLWDALLGSECEESLLGIEAVLALPDAFRALGKRSSAALHYVSAAVESGTAPKHFAAFLPSVVERFEELVDCSVLRNAGGNLVVEEQVEELVACLDLLGTVTAKDDDVRDGLQKPSLVVCVAHFLKALEDATNPTQQVLSEKPVVSMDAINAVRSGQICEGITDSPVFELKQKLLKLVGNLVYRNREAQDLVRESGGVIAVLNSCGMDARNPYMMQWAILAIRNLCEGNLENQELIKSLTNKGLAPSARAVLDQFGRDGDKLEQATTCSRMSSSTTLQSDDRSRRSRSKKRHAPPPPSLLISPSSSIVRQKRRAPQPPSRANDCGRGKKQRQRRWKTDGNDERCFVCVVVADSSFVIDASGHLRPVDSRASTRQPVPTPQKTLVCVPRPWYKRSHSTSRASTLASSSSATSTLRRLFLAGGKMFSPLQRRESMTSVASAEDLACNTLQFLHELTAKDDGLGAVAHPAAVAAAASTDVTRVRNVSAPANEEYDFMPFRVTTTDVTRLYNEAQVVRTNPDGTTQVMPLNECLVLLPTGIDGTGLRVIGRDAKLKDVQTSRMHLQRVLAKNIAREVETSPTASAAVVQFAEQHLEDDVVVERVSLLQPRLRARLVGVDVLRDRFSAQPSPLVPLPRPQDCLRRAVVLQGKDIHLDPRTCGCFRRLLTDYQQQQQQGADSILCKNSLRLQLFVESSSAHYGPIFLHCCWLCKLEHVQERTSRELLIPPHYQKWIIGRTLVTNFRWSLASYGIKENGCSIFLYVVENLVAKPVSQAPDSPEPAALTVRSIEEQLEVAMQVLKTGLQSDAIPLSSDATKDKLKRVAMEVKTDALKLSPTDEPPADAELAAAVAADDSLSALETESGKNGDDGRGSGSGSIILSTPERRRPFSRGGCSRSALSDKRESTPHPVKEVPAGRVDPDEVPGSPEPHASSVAVVVAKAAVEEKEQVIRISVPGKDRERDGDKDTDKIESKPKFVSSVCVAYERAGKASASPSRSPVWIADKLLPACSLLAFNRMRMVSSTAVIRCLNQSMVPLVVVSC</sequence>
<feature type="compositionally biased region" description="Basic and acidic residues" evidence="6">
    <location>
        <begin position="979"/>
        <end position="988"/>
    </location>
</feature>
<dbReference type="InterPro" id="IPR011989">
    <property type="entry name" value="ARM-like"/>
</dbReference>
<protein>
    <recommendedName>
        <fullName evidence="2">Ataxin-10</fullName>
    </recommendedName>
</protein>
<feature type="domain" description="Ataxin-10" evidence="7">
    <location>
        <begin position="292"/>
        <end position="377"/>
    </location>
</feature>
<dbReference type="PANTHER" id="PTHR13255:SF0">
    <property type="entry name" value="ATAXIN-10"/>
    <property type="match status" value="1"/>
</dbReference>
<reference evidence="8" key="1">
    <citation type="submission" date="2020-11" db="EMBL/GenBank/DDBJ databases">
        <authorList>
            <person name="Tran Van P."/>
        </authorList>
    </citation>
    <scope>NUCLEOTIDE SEQUENCE</scope>
</reference>
<comment type="function">
    <text evidence="5">May play a role in the regulation of cytokinesis. May play a role in signaling by stimulating protein glycosylation. Induces neuritogenesis by activating the Ras-MAP kinase pathway and is necessary for the survival of cerebellar neurons. Does not appear to play a major role in ciliogenesis.</text>
</comment>
<dbReference type="AlphaFoldDB" id="A0A7R9BGX4"/>
<evidence type="ECO:0000256" key="2">
    <source>
        <dbReference type="ARBA" id="ARBA00018804"/>
    </source>
</evidence>
<dbReference type="GO" id="GO:0051301">
    <property type="term" value="P:cell division"/>
    <property type="evidence" value="ECO:0007669"/>
    <property type="project" value="UniProtKB-KW"/>
</dbReference>
<dbReference type="SUPFAM" id="SSF48371">
    <property type="entry name" value="ARM repeat"/>
    <property type="match status" value="1"/>
</dbReference>
<evidence type="ECO:0000256" key="5">
    <source>
        <dbReference type="ARBA" id="ARBA00045173"/>
    </source>
</evidence>
<dbReference type="InterPro" id="IPR051374">
    <property type="entry name" value="Ataxin-10/CTR86_families"/>
</dbReference>
<evidence type="ECO:0000313" key="8">
    <source>
        <dbReference type="EMBL" id="CAD7273523.1"/>
    </source>
</evidence>
<keyword evidence="3" id="KW-0132">Cell division</keyword>
<dbReference type="PANTHER" id="PTHR13255">
    <property type="entry name" value="ATAXIN-10"/>
    <property type="match status" value="1"/>
</dbReference>